<dbReference type="Proteomes" id="UP000218807">
    <property type="component" value="Unassembled WGS sequence"/>
</dbReference>
<evidence type="ECO:0000313" key="2">
    <source>
        <dbReference type="Proteomes" id="UP000218807"/>
    </source>
</evidence>
<dbReference type="EMBL" id="NXDM01000007">
    <property type="protein sequence ID" value="PCK81256.1"/>
    <property type="molecule type" value="Genomic_DNA"/>
</dbReference>
<keyword evidence="2" id="KW-1185">Reference proteome</keyword>
<organism evidence="1 2">
    <name type="scientific">Rhizobium sophoriradicis</name>
    <dbReference type="NCBI Taxonomy" id="1535245"/>
    <lineage>
        <taxon>Bacteria</taxon>
        <taxon>Pseudomonadati</taxon>
        <taxon>Pseudomonadota</taxon>
        <taxon>Alphaproteobacteria</taxon>
        <taxon>Hyphomicrobiales</taxon>
        <taxon>Rhizobiaceae</taxon>
        <taxon>Rhizobium/Agrobacterium group</taxon>
        <taxon>Rhizobium</taxon>
    </lineage>
</organism>
<dbReference type="RefSeq" id="WP_086156101.1">
    <property type="nucleotide sequence ID" value="NZ_CP104152.1"/>
</dbReference>
<accession>A0A2A5KW04</accession>
<reference evidence="1 2" key="1">
    <citation type="submission" date="2017-09" db="EMBL/GenBank/DDBJ databases">
        <title>Comparative genomics of rhizobia isolated from Phaseolus vulgaris in China.</title>
        <authorList>
            <person name="Tong W."/>
        </authorList>
    </citation>
    <scope>NUCLEOTIDE SEQUENCE [LARGE SCALE GENOMIC DNA]</scope>
    <source>
        <strain evidence="1 2">L101</strain>
    </source>
</reference>
<protein>
    <submittedName>
        <fullName evidence="1">Uncharacterized protein</fullName>
    </submittedName>
</protein>
<gene>
    <name evidence="1" type="ORF">CPT34_08405</name>
</gene>
<comment type="caution">
    <text evidence="1">The sequence shown here is derived from an EMBL/GenBank/DDBJ whole genome shotgun (WGS) entry which is preliminary data.</text>
</comment>
<sequence length="107" mass="11460">MRVDILNNGKVIGHCNLAPIDPSMGVAGGRFDPTPEYDPSFHAFVVDGDYKDIAGVAQLSAHSAEFGPIRCKGVAIEDFNESLNEITVVILGMAYPEYEIAFAFPGA</sequence>
<dbReference type="AlphaFoldDB" id="A0A2A5KW04"/>
<evidence type="ECO:0000313" key="1">
    <source>
        <dbReference type="EMBL" id="PCK81256.1"/>
    </source>
</evidence>
<name>A0A2A5KW04_9HYPH</name>
<proteinExistence type="predicted"/>